<organism evidence="3 4">
    <name type="scientific">Kordia algicida OT-1</name>
    <dbReference type="NCBI Taxonomy" id="391587"/>
    <lineage>
        <taxon>Bacteria</taxon>
        <taxon>Pseudomonadati</taxon>
        <taxon>Bacteroidota</taxon>
        <taxon>Flavobacteriia</taxon>
        <taxon>Flavobacteriales</taxon>
        <taxon>Flavobacteriaceae</taxon>
        <taxon>Kordia</taxon>
    </lineage>
</organism>
<dbReference type="Proteomes" id="UP000002945">
    <property type="component" value="Unassembled WGS sequence"/>
</dbReference>
<dbReference type="InterPro" id="IPR029063">
    <property type="entry name" value="SAM-dependent_MTases_sf"/>
</dbReference>
<dbReference type="Gene3D" id="1.10.10.1110">
    <property type="entry name" value="Methyltransferase PG1098, N-terminal domain"/>
    <property type="match status" value="1"/>
</dbReference>
<feature type="domain" description="PG-1098 ferredoxin-like" evidence="2">
    <location>
        <begin position="280"/>
        <end position="322"/>
    </location>
</feature>
<dbReference type="STRING" id="391587.KAOT1_02777"/>
<keyword evidence="4" id="KW-1185">Reference proteome</keyword>
<evidence type="ECO:0000259" key="1">
    <source>
        <dbReference type="Pfam" id="PF18096"/>
    </source>
</evidence>
<dbReference type="RefSeq" id="WP_007093128.1">
    <property type="nucleotide sequence ID" value="NZ_CP142125.1"/>
</dbReference>
<dbReference type="Gene3D" id="3.40.50.150">
    <property type="entry name" value="Vaccinia Virus protein VP39"/>
    <property type="match status" value="1"/>
</dbReference>
<evidence type="ECO:0000313" key="4">
    <source>
        <dbReference type="Proteomes" id="UP000002945"/>
    </source>
</evidence>
<dbReference type="SUPFAM" id="SSF53335">
    <property type="entry name" value="S-adenosyl-L-methionine-dependent methyltransferases"/>
    <property type="match status" value="1"/>
</dbReference>
<dbReference type="AlphaFoldDB" id="A9DUJ5"/>
<protein>
    <submittedName>
        <fullName evidence="3">Uncharacterized protein</fullName>
    </submittedName>
</protein>
<dbReference type="Pfam" id="PF18096">
    <property type="entry name" value="Thump_like"/>
    <property type="match status" value="1"/>
</dbReference>
<gene>
    <name evidence="3" type="ORF">KAOT1_02777</name>
</gene>
<evidence type="ECO:0000259" key="2">
    <source>
        <dbReference type="Pfam" id="PF22013"/>
    </source>
</evidence>
<evidence type="ECO:0000313" key="3">
    <source>
        <dbReference type="EMBL" id="EDP96298.1"/>
    </source>
</evidence>
<proteinExistence type="predicted"/>
<name>A9DUJ5_9FLAO</name>
<reference evidence="3 4" key="1">
    <citation type="journal article" date="2011" name="J. Bacteriol.">
        <title>Genome sequence of the algicidal bacterium Kordia algicida OT-1.</title>
        <authorList>
            <person name="Lee H.S."/>
            <person name="Kang S.G."/>
            <person name="Kwon K.K."/>
            <person name="Lee J.H."/>
            <person name="Kim S.J."/>
        </authorList>
    </citation>
    <scope>NUCLEOTIDE SEQUENCE [LARGE SCALE GENOMIC DNA]</scope>
    <source>
        <strain evidence="3 4">OT-1</strain>
    </source>
</reference>
<sequence>MNLQLLTPEIQQFINDHLKDNPTKLLLKHKEVFGVPFTEIIEQIQAKTRCEKKLPTWFNAENIYYPNKLNIEQTSSEKTANYKAKLLSGNSLIDLTGGFGVDCYAFSKQFQQVTHCEISPKLSEIVTHNYNSLQVENIQTVNQDGIAYLQNSSKTYDCIYIDPSRRNDVKGKVFLLEDCLPDVVSHQELLFAHADTILIKTSPLLDITNGLRALQHVKEVHVVAVQNEVKELLWLLDKNTNTENVSIKTVNLTNKEDEFFNFQLSAEKEFTVVYNHPKKYLYEPNAAIMKAGGFSSIAKTFQLEKLAQHSHLYTSNQLISFPGRRFEVQKILPYTKKIIKKELNLPKANITTRNFPESVSNIRKKLTIADGGEDFLFLTTVFTGKKAVIHCVKA</sequence>
<feature type="domain" description="THUMP-like" evidence="1">
    <location>
        <begin position="323"/>
        <end position="391"/>
    </location>
</feature>
<accession>A9DUJ5</accession>
<dbReference type="OrthoDB" id="1000417at2"/>
<dbReference type="InterPro" id="IPR041497">
    <property type="entry name" value="Thump-like"/>
</dbReference>
<dbReference type="InterPro" id="IPR054168">
    <property type="entry name" value="PG_1098_Fer"/>
</dbReference>
<dbReference type="CDD" id="cd02440">
    <property type="entry name" value="AdoMet_MTases"/>
    <property type="match status" value="1"/>
</dbReference>
<dbReference type="Pfam" id="PF03602">
    <property type="entry name" value="Cons_hypoth95"/>
    <property type="match status" value="1"/>
</dbReference>
<dbReference type="HOGENOM" id="CLU_038123_0_0_10"/>
<dbReference type="Pfam" id="PF22013">
    <property type="entry name" value="PG_1098_Fer"/>
    <property type="match status" value="1"/>
</dbReference>
<dbReference type="EMBL" id="ABIB01000004">
    <property type="protein sequence ID" value="EDP96298.1"/>
    <property type="molecule type" value="Genomic_DNA"/>
</dbReference>
<dbReference type="eggNOG" id="COG0742">
    <property type="taxonomic scope" value="Bacteria"/>
</dbReference>
<comment type="caution">
    <text evidence="3">The sequence shown here is derived from an EMBL/GenBank/DDBJ whole genome shotgun (WGS) entry which is preliminary data.</text>
</comment>